<evidence type="ECO:0000256" key="4">
    <source>
        <dbReference type="ARBA" id="ARBA00022605"/>
    </source>
</evidence>
<sequence>MLREKYITIVGAGNMAEALIRGLLHPAGVVPPEHIAASDVSKERLDVLTQRYAIRTSRDNTEVVKPAEIVILAVKPQIIQTVLQEISEHVDEKKLVISIAAGVKIDLIQEILRPTRVVRVMPNIAALVHAAMTAMSPGKYATEEDIRVAGEIFNAVGETVVVEEKLMDAVTGLSGSGPAYVFHVINALADAGVRVGFSREIALKLAAQSVYGAAKMAIETQEHPMKLRDMVTSPGGTAITGIHILERHGLTAAIMNAVEAATRRSQELGEGKTIFHDLSI</sequence>
<dbReference type="InterPro" id="IPR000304">
    <property type="entry name" value="Pyrroline-COOH_reductase"/>
</dbReference>
<evidence type="ECO:0000256" key="7">
    <source>
        <dbReference type="ARBA" id="ARBA00023002"/>
    </source>
</evidence>
<feature type="domain" description="Pyrroline-5-carboxylate reductase dimerisation" evidence="12">
    <location>
        <begin position="164"/>
        <end position="268"/>
    </location>
</feature>
<keyword evidence="6 8" id="KW-0521">NADP</keyword>
<dbReference type="Pfam" id="PF03807">
    <property type="entry name" value="F420_oxidored"/>
    <property type="match status" value="1"/>
</dbReference>
<evidence type="ECO:0000256" key="10">
    <source>
        <dbReference type="PIRSR" id="PIRSR000193-1"/>
    </source>
</evidence>
<accession>A0A0S6W8V5</accession>
<evidence type="ECO:0000256" key="2">
    <source>
        <dbReference type="ARBA" id="ARBA00005525"/>
    </source>
</evidence>
<evidence type="ECO:0000256" key="8">
    <source>
        <dbReference type="HAMAP-Rule" id="MF_01925"/>
    </source>
</evidence>
<keyword evidence="3 8" id="KW-0963">Cytoplasm</keyword>
<evidence type="ECO:0000256" key="5">
    <source>
        <dbReference type="ARBA" id="ARBA00022650"/>
    </source>
</evidence>
<evidence type="ECO:0000259" key="11">
    <source>
        <dbReference type="Pfam" id="PF03807"/>
    </source>
</evidence>
<name>A0A0S6W8V5_VECG1</name>
<dbReference type="FunFam" id="1.10.3730.10:FF:000001">
    <property type="entry name" value="Pyrroline-5-carboxylate reductase"/>
    <property type="match status" value="1"/>
</dbReference>
<dbReference type="GO" id="GO:0004735">
    <property type="term" value="F:pyrroline-5-carboxylate reductase activity"/>
    <property type="evidence" value="ECO:0007669"/>
    <property type="project" value="UniProtKB-UniRule"/>
</dbReference>
<dbReference type="eggNOG" id="COG0345">
    <property type="taxonomic scope" value="Bacteria"/>
</dbReference>
<dbReference type="PANTHER" id="PTHR11645:SF0">
    <property type="entry name" value="PYRROLINE-5-CARBOXYLATE REDUCTASE 3"/>
    <property type="match status" value="1"/>
</dbReference>
<dbReference type="Gene3D" id="3.40.50.720">
    <property type="entry name" value="NAD(P)-binding Rossmann-like Domain"/>
    <property type="match status" value="1"/>
</dbReference>
<keyword evidence="7 8" id="KW-0560">Oxidoreductase</keyword>
<dbReference type="SUPFAM" id="SSF51735">
    <property type="entry name" value="NAD(P)-binding Rossmann-fold domains"/>
    <property type="match status" value="1"/>
</dbReference>
<evidence type="ECO:0000256" key="3">
    <source>
        <dbReference type="ARBA" id="ARBA00022490"/>
    </source>
</evidence>
<comment type="pathway">
    <text evidence="8">Amino-acid biosynthesis; L-proline biosynthesis; L-proline from L-glutamate 5-semialdehyde: step 1/1.</text>
</comment>
<evidence type="ECO:0000313" key="13">
    <source>
        <dbReference type="EMBL" id="GAK54815.1"/>
    </source>
</evidence>
<evidence type="ECO:0000256" key="9">
    <source>
        <dbReference type="NCBIfam" id="TIGR00112"/>
    </source>
</evidence>
<comment type="function">
    <text evidence="8">Catalyzes the reduction of 1-pyrroline-5-carboxylate (PCA) to L-proline.</text>
</comment>
<organism evidence="13">
    <name type="scientific">Vecturithrix granuli</name>
    <dbReference type="NCBI Taxonomy" id="1499967"/>
    <lineage>
        <taxon>Bacteria</taxon>
        <taxon>Candidatus Moduliflexota</taxon>
        <taxon>Candidatus Vecturitrichia</taxon>
        <taxon>Candidatus Vecturitrichales</taxon>
        <taxon>Candidatus Vecturitrichaceae</taxon>
        <taxon>Candidatus Vecturithrix</taxon>
    </lineage>
</organism>
<dbReference type="AlphaFoldDB" id="A0A0S6W8V5"/>
<keyword evidence="4 8" id="KW-0028">Amino-acid biosynthesis</keyword>
<dbReference type="FunFam" id="3.40.50.720:FF:000190">
    <property type="entry name" value="Pyrroline-5-carboxylate reductase"/>
    <property type="match status" value="1"/>
</dbReference>
<dbReference type="Pfam" id="PF14748">
    <property type="entry name" value="P5CR_dimer"/>
    <property type="match status" value="1"/>
</dbReference>
<dbReference type="Proteomes" id="UP000030661">
    <property type="component" value="Unassembled WGS sequence"/>
</dbReference>
<dbReference type="HAMAP" id="MF_01925">
    <property type="entry name" value="P5C_reductase"/>
    <property type="match status" value="1"/>
</dbReference>
<evidence type="ECO:0000256" key="6">
    <source>
        <dbReference type="ARBA" id="ARBA00022857"/>
    </source>
</evidence>
<evidence type="ECO:0000259" key="12">
    <source>
        <dbReference type="Pfam" id="PF14748"/>
    </source>
</evidence>
<dbReference type="InterPro" id="IPR036291">
    <property type="entry name" value="NAD(P)-bd_dom_sf"/>
</dbReference>
<reference evidence="13" key="1">
    <citation type="journal article" date="2015" name="PeerJ">
        <title>First genomic representation of candidate bacterial phylum KSB3 points to enhanced environmental sensing as a trigger of wastewater bulking.</title>
        <authorList>
            <person name="Sekiguchi Y."/>
            <person name="Ohashi A."/>
            <person name="Parks D.H."/>
            <person name="Yamauchi T."/>
            <person name="Tyson G.W."/>
            <person name="Hugenholtz P."/>
        </authorList>
    </citation>
    <scope>NUCLEOTIDE SEQUENCE [LARGE SCALE GENOMIC DNA]</scope>
</reference>
<dbReference type="GO" id="GO:0005737">
    <property type="term" value="C:cytoplasm"/>
    <property type="evidence" value="ECO:0007669"/>
    <property type="project" value="UniProtKB-SubCell"/>
</dbReference>
<keyword evidence="14" id="KW-1185">Reference proteome</keyword>
<dbReference type="InterPro" id="IPR029036">
    <property type="entry name" value="P5CR_dimer"/>
</dbReference>
<dbReference type="UniPathway" id="UPA00098">
    <property type="reaction ID" value="UER00361"/>
</dbReference>
<dbReference type="InterPro" id="IPR008927">
    <property type="entry name" value="6-PGluconate_DH-like_C_sf"/>
</dbReference>
<comment type="subcellular location">
    <subcellularLocation>
        <location evidence="1 8">Cytoplasm</location>
    </subcellularLocation>
</comment>
<keyword evidence="5 8" id="KW-0641">Proline biosynthesis</keyword>
<comment type="similarity">
    <text evidence="2 8">Belongs to the pyrroline-5-carboxylate reductase family.</text>
</comment>
<dbReference type="InterPro" id="IPR028939">
    <property type="entry name" value="P5C_Rdtase_cat_N"/>
</dbReference>
<feature type="binding site" evidence="10">
    <location>
        <position position="60"/>
    </location>
    <ligand>
        <name>NADPH</name>
        <dbReference type="ChEBI" id="CHEBI:57783"/>
    </ligand>
</feature>
<comment type="catalytic activity">
    <reaction evidence="8">
        <text>L-proline + NADP(+) = (S)-1-pyrroline-5-carboxylate + NADPH + 2 H(+)</text>
        <dbReference type="Rhea" id="RHEA:14109"/>
        <dbReference type="ChEBI" id="CHEBI:15378"/>
        <dbReference type="ChEBI" id="CHEBI:17388"/>
        <dbReference type="ChEBI" id="CHEBI:57783"/>
        <dbReference type="ChEBI" id="CHEBI:58349"/>
        <dbReference type="ChEBI" id="CHEBI:60039"/>
        <dbReference type="EC" id="1.5.1.2"/>
    </reaction>
</comment>
<proteinExistence type="inferred from homology"/>
<dbReference type="HOGENOM" id="CLU_042344_3_1_0"/>
<protein>
    <recommendedName>
        <fullName evidence="8 9">Pyrroline-5-carboxylate reductase</fullName>
        <shortName evidence="8">P5C reductase</shortName>
        <shortName evidence="8">P5CR</shortName>
        <ecNumber evidence="8 9">1.5.1.2</ecNumber>
    </recommendedName>
    <alternativeName>
        <fullName evidence="8">PCA reductase</fullName>
    </alternativeName>
</protein>
<dbReference type="NCBIfam" id="TIGR00112">
    <property type="entry name" value="proC"/>
    <property type="match status" value="1"/>
</dbReference>
<dbReference type="EMBL" id="DF820463">
    <property type="protein sequence ID" value="GAK54815.1"/>
    <property type="molecule type" value="Genomic_DNA"/>
</dbReference>
<dbReference type="PIRSF" id="PIRSF000193">
    <property type="entry name" value="Pyrrol-5-carb_rd"/>
    <property type="match status" value="1"/>
</dbReference>
<dbReference type="Gene3D" id="1.10.3730.10">
    <property type="entry name" value="ProC C-terminal domain-like"/>
    <property type="match status" value="1"/>
</dbReference>
<dbReference type="EC" id="1.5.1.2" evidence="8 9"/>
<dbReference type="SUPFAM" id="SSF48179">
    <property type="entry name" value="6-phosphogluconate dehydrogenase C-terminal domain-like"/>
    <property type="match status" value="1"/>
</dbReference>
<dbReference type="STRING" id="1499967.U27_01645"/>
<dbReference type="PANTHER" id="PTHR11645">
    <property type="entry name" value="PYRROLINE-5-CARBOXYLATE REDUCTASE"/>
    <property type="match status" value="1"/>
</dbReference>
<dbReference type="GO" id="GO:0055129">
    <property type="term" value="P:L-proline biosynthetic process"/>
    <property type="evidence" value="ECO:0007669"/>
    <property type="project" value="UniProtKB-UniRule"/>
</dbReference>
<evidence type="ECO:0000256" key="1">
    <source>
        <dbReference type="ARBA" id="ARBA00004496"/>
    </source>
</evidence>
<gene>
    <name evidence="8" type="primary">proC</name>
    <name evidence="13" type="ORF">U27_01645</name>
</gene>
<comment type="catalytic activity">
    <reaction evidence="8">
        <text>L-proline + NAD(+) = (S)-1-pyrroline-5-carboxylate + NADH + 2 H(+)</text>
        <dbReference type="Rhea" id="RHEA:14105"/>
        <dbReference type="ChEBI" id="CHEBI:15378"/>
        <dbReference type="ChEBI" id="CHEBI:17388"/>
        <dbReference type="ChEBI" id="CHEBI:57540"/>
        <dbReference type="ChEBI" id="CHEBI:57945"/>
        <dbReference type="ChEBI" id="CHEBI:60039"/>
        <dbReference type="EC" id="1.5.1.2"/>
    </reaction>
</comment>
<evidence type="ECO:0000313" key="14">
    <source>
        <dbReference type="Proteomes" id="UP000030661"/>
    </source>
</evidence>
<feature type="binding site" evidence="10">
    <location>
        <begin position="73"/>
        <end position="76"/>
    </location>
    <ligand>
        <name>NADP(+)</name>
        <dbReference type="ChEBI" id="CHEBI:58349"/>
    </ligand>
</feature>
<feature type="domain" description="Pyrroline-5-carboxylate reductase catalytic N-terminal" evidence="11">
    <location>
        <begin position="7"/>
        <end position="102"/>
    </location>
</feature>